<dbReference type="AlphaFoldDB" id="A0A9Q1QFE6"/>
<dbReference type="PANTHER" id="PTHR12482:SF4">
    <property type="entry name" value="ALPHA_BETA-HYDROLASES SUPERFAMILY PROTEIN"/>
    <property type="match status" value="1"/>
</dbReference>
<feature type="domain" description="DUF676" evidence="2">
    <location>
        <begin position="94"/>
        <end position="330"/>
    </location>
</feature>
<keyword evidence="4" id="KW-1185">Reference proteome</keyword>
<sequence length="466" mass="52741">MILSNSQFIKPPNLNSSFLRDKNKIPLRIPLRCTQTVAFRPEPGRVGSGCFGNWPKKSKKKQRQLPGVGEDAEIERVADGLDLMDAAMAEAKVSPQHLVVMVNGLIGSASDWKFAADQFVKQLPDRVVVHCSQCNPAKLTFDGVDLMGERLACEVLTVVRHRPGLQKISFIAHSLGGLVARYAIGRLYELSRKLDRSVVNGNFLEKENSIYIGTKLEEDYRGIIAGLEPMNFITVATPHLGSRGHKQLPFLCGLPFLERQAKQTAHLIAGRSGKHLFLTDNDDGIPPLLVRMVSDSYELKFISALRSFKRRVAYANVSYDRYGKANTVLCEQYHIHCATLMFVMTDCQDVVGWSTSSIRRLHELPKANLLVKDDKYRHIVYTEQRNSDDIHHEMSSYIQNQIVDLEEEMIRGLSQLPWERVDVSFHKSRQRYVAHNTIQAISIAALVVPQEYDRNAYPNQSTFQHI</sequence>
<organism evidence="3 4">
    <name type="scientific">Carnegiea gigantea</name>
    <dbReference type="NCBI Taxonomy" id="171969"/>
    <lineage>
        <taxon>Eukaryota</taxon>
        <taxon>Viridiplantae</taxon>
        <taxon>Streptophyta</taxon>
        <taxon>Embryophyta</taxon>
        <taxon>Tracheophyta</taxon>
        <taxon>Spermatophyta</taxon>
        <taxon>Magnoliopsida</taxon>
        <taxon>eudicotyledons</taxon>
        <taxon>Gunneridae</taxon>
        <taxon>Pentapetalae</taxon>
        <taxon>Caryophyllales</taxon>
        <taxon>Cactineae</taxon>
        <taxon>Cactaceae</taxon>
        <taxon>Cactoideae</taxon>
        <taxon>Echinocereeae</taxon>
        <taxon>Carnegiea</taxon>
    </lineage>
</organism>
<name>A0A9Q1QFE6_9CARY</name>
<dbReference type="InterPro" id="IPR007751">
    <property type="entry name" value="DUF676_lipase-like"/>
</dbReference>
<dbReference type="FunFam" id="3.40.50.1820:FF:000180">
    <property type="entry name" value="Putative lipase ROG1"/>
    <property type="match status" value="1"/>
</dbReference>
<dbReference type="Pfam" id="PF05057">
    <property type="entry name" value="DUF676"/>
    <property type="match status" value="1"/>
</dbReference>
<dbReference type="InterPro" id="IPR044294">
    <property type="entry name" value="Lipase-like"/>
</dbReference>
<dbReference type="Proteomes" id="UP001153076">
    <property type="component" value="Unassembled WGS sequence"/>
</dbReference>
<dbReference type="EMBL" id="JAKOGI010000216">
    <property type="protein sequence ID" value="KAJ8439561.1"/>
    <property type="molecule type" value="Genomic_DNA"/>
</dbReference>
<reference evidence="3" key="1">
    <citation type="submission" date="2022-04" db="EMBL/GenBank/DDBJ databases">
        <title>Carnegiea gigantea Genome sequencing and assembly v2.</title>
        <authorList>
            <person name="Copetti D."/>
            <person name="Sanderson M.J."/>
            <person name="Burquez A."/>
            <person name="Wojciechowski M.F."/>
        </authorList>
    </citation>
    <scope>NUCLEOTIDE SEQUENCE</scope>
    <source>
        <strain evidence="3">SGP5-SGP5p</strain>
        <tissue evidence="3">Aerial part</tissue>
    </source>
</reference>
<proteinExistence type="predicted"/>
<evidence type="ECO:0000313" key="4">
    <source>
        <dbReference type="Proteomes" id="UP001153076"/>
    </source>
</evidence>
<feature type="region of interest" description="Disordered" evidence="1">
    <location>
        <begin position="50"/>
        <end position="69"/>
    </location>
</feature>
<dbReference type="SUPFAM" id="SSF53474">
    <property type="entry name" value="alpha/beta-Hydrolases"/>
    <property type="match status" value="1"/>
</dbReference>
<gene>
    <name evidence="3" type="ORF">Cgig2_024148</name>
</gene>
<comment type="caution">
    <text evidence="3">The sequence shown here is derived from an EMBL/GenBank/DDBJ whole genome shotgun (WGS) entry which is preliminary data.</text>
</comment>
<dbReference type="PANTHER" id="PTHR12482">
    <property type="entry name" value="LIPASE ROG1-RELATED-RELATED"/>
    <property type="match status" value="1"/>
</dbReference>
<dbReference type="OrthoDB" id="273452at2759"/>
<protein>
    <recommendedName>
        <fullName evidence="2">DUF676 domain-containing protein</fullName>
    </recommendedName>
</protein>
<dbReference type="InterPro" id="IPR029058">
    <property type="entry name" value="AB_hydrolase_fold"/>
</dbReference>
<evidence type="ECO:0000256" key="1">
    <source>
        <dbReference type="SAM" id="MobiDB-lite"/>
    </source>
</evidence>
<accession>A0A9Q1QFE6</accession>
<evidence type="ECO:0000313" key="3">
    <source>
        <dbReference type="EMBL" id="KAJ8439561.1"/>
    </source>
</evidence>
<dbReference type="Gene3D" id="3.40.50.1820">
    <property type="entry name" value="alpha/beta hydrolase"/>
    <property type="match status" value="1"/>
</dbReference>
<evidence type="ECO:0000259" key="2">
    <source>
        <dbReference type="Pfam" id="PF05057"/>
    </source>
</evidence>